<protein>
    <submittedName>
        <fullName evidence="6">ABC-type branched-chain amino acid transport system, substrate-binding protein</fullName>
    </submittedName>
</protein>
<sequence length="567" mass="63967">MKRSLLKHAAGMLLMAALALPVQAQQDYGTTYSNGKVLIEQERYDKAMAELLPITQAGPKNQYAPEASYLYAVAALKANKLPEARRMLQQLQGQHPNWPNQPEASYLLANVLFEQGEYEQALAELSSLRSAKLQADAENLKRHYLMRITDRGIFEQLLQRYPEDKAVAQTYADKLLAGWYRPEDRTTLESIVSKHRLDRNRYLSANAMRKQAYNVAALMPFQLDQDLGQAARKNQFATDLFAGMKMAQDSLKRQGININLYAYDAGTDTTAVKRILETSELKSMDLVIGPVYRSSAKIAARFATQNNVNVINPLTQDLEVAADNVNIFLFESSVATQARQAATYAYHTFEPKTAVILYEDNKDDIAFSQHYREQFLKLGGKVAAYKKINSAQSAATAAVFKDLKLENVGHLAVFSDQMTAAANTVSTLQSRAATLPLVTFEKWLGIGQLTLRQLDDLEIYFVNPKYIDQMSSAARHFRKRYTARYNMPPSQYAYAGFEMMYYFGTLLQNYGPRFNLALGSEGLRPGVFYKGIGYTDRAALNEVRRDNQYIPITKLENLQLTVVNPIF</sequence>
<dbReference type="CDD" id="cd06268">
    <property type="entry name" value="PBP1_ABC_transporter_LIVBP-like"/>
    <property type="match status" value="1"/>
</dbReference>
<evidence type="ECO:0000256" key="3">
    <source>
        <dbReference type="SAM" id="SignalP"/>
    </source>
</evidence>
<dbReference type="SUPFAM" id="SSF53822">
    <property type="entry name" value="Periplasmic binding protein-like I"/>
    <property type="match status" value="1"/>
</dbReference>
<dbReference type="PANTHER" id="PTHR30483">
    <property type="entry name" value="LEUCINE-SPECIFIC-BINDING PROTEIN"/>
    <property type="match status" value="1"/>
</dbReference>
<feature type="chain" id="PRO_5013020823" evidence="3">
    <location>
        <begin position="25"/>
        <end position="567"/>
    </location>
</feature>
<proteinExistence type="inferred from homology"/>
<evidence type="ECO:0000313" key="7">
    <source>
        <dbReference type="Proteomes" id="UP000185924"/>
    </source>
</evidence>
<evidence type="ECO:0000259" key="5">
    <source>
        <dbReference type="Pfam" id="PF13458"/>
    </source>
</evidence>
<dbReference type="InterPro" id="IPR051010">
    <property type="entry name" value="BCAA_transport"/>
</dbReference>
<dbReference type="InterPro" id="IPR011990">
    <property type="entry name" value="TPR-like_helical_dom_sf"/>
</dbReference>
<dbReference type="PANTHER" id="PTHR30483:SF6">
    <property type="entry name" value="PERIPLASMIC BINDING PROTEIN OF ABC TRANSPORTER FOR NATURAL AMINO ACIDS"/>
    <property type="match status" value="1"/>
</dbReference>
<comment type="similarity">
    <text evidence="1">Belongs to the leucine-binding protein family.</text>
</comment>
<dbReference type="Pfam" id="PF13458">
    <property type="entry name" value="Peripla_BP_6"/>
    <property type="match status" value="1"/>
</dbReference>
<dbReference type="STRING" id="1077936.SAMN05421545_3613"/>
<dbReference type="RefSeq" id="WP_234986436.1">
    <property type="nucleotide sequence ID" value="NZ_FTNM01000006.1"/>
</dbReference>
<dbReference type="InterPro" id="IPR028081">
    <property type="entry name" value="Leu-bd"/>
</dbReference>
<dbReference type="InterPro" id="IPR018704">
    <property type="entry name" value="SecYEG/CpoB_TPR"/>
</dbReference>
<keyword evidence="2 3" id="KW-0732">Signal</keyword>
<evidence type="ECO:0000259" key="4">
    <source>
        <dbReference type="Pfam" id="PF09976"/>
    </source>
</evidence>
<dbReference type="Pfam" id="PF09976">
    <property type="entry name" value="TPR_21"/>
    <property type="match status" value="1"/>
</dbReference>
<accession>A0A1N7AVE5</accession>
<name>A0A1N7AVE5_9BACT</name>
<organism evidence="6 7">
    <name type="scientific">Pontibacter lucknowensis</name>
    <dbReference type="NCBI Taxonomy" id="1077936"/>
    <lineage>
        <taxon>Bacteria</taxon>
        <taxon>Pseudomonadati</taxon>
        <taxon>Bacteroidota</taxon>
        <taxon>Cytophagia</taxon>
        <taxon>Cytophagales</taxon>
        <taxon>Hymenobacteraceae</taxon>
        <taxon>Pontibacter</taxon>
    </lineage>
</organism>
<dbReference type="EMBL" id="FTNM01000006">
    <property type="protein sequence ID" value="SIR43055.1"/>
    <property type="molecule type" value="Genomic_DNA"/>
</dbReference>
<dbReference type="AlphaFoldDB" id="A0A1N7AVE5"/>
<dbReference type="Gene3D" id="1.25.40.10">
    <property type="entry name" value="Tetratricopeptide repeat domain"/>
    <property type="match status" value="1"/>
</dbReference>
<feature type="domain" description="Ancillary SecYEG translocon subunit/Cell division coordinator CpoB TPR" evidence="4">
    <location>
        <begin position="31"/>
        <end position="141"/>
    </location>
</feature>
<evidence type="ECO:0000313" key="6">
    <source>
        <dbReference type="EMBL" id="SIR43055.1"/>
    </source>
</evidence>
<feature type="signal peptide" evidence="3">
    <location>
        <begin position="1"/>
        <end position="24"/>
    </location>
</feature>
<feature type="domain" description="Leucine-binding protein" evidence="5">
    <location>
        <begin position="237"/>
        <end position="511"/>
    </location>
</feature>
<dbReference type="InterPro" id="IPR028082">
    <property type="entry name" value="Peripla_BP_I"/>
</dbReference>
<dbReference type="Gene3D" id="3.40.50.2300">
    <property type="match status" value="2"/>
</dbReference>
<evidence type="ECO:0000256" key="2">
    <source>
        <dbReference type="ARBA" id="ARBA00022729"/>
    </source>
</evidence>
<dbReference type="SUPFAM" id="SSF48452">
    <property type="entry name" value="TPR-like"/>
    <property type="match status" value="1"/>
</dbReference>
<dbReference type="Proteomes" id="UP000185924">
    <property type="component" value="Unassembled WGS sequence"/>
</dbReference>
<gene>
    <name evidence="6" type="ORF">SAMN05421545_3613</name>
</gene>
<keyword evidence="7" id="KW-1185">Reference proteome</keyword>
<reference evidence="7" key="1">
    <citation type="submission" date="2017-01" db="EMBL/GenBank/DDBJ databases">
        <authorList>
            <person name="Varghese N."/>
            <person name="Submissions S."/>
        </authorList>
    </citation>
    <scope>NUCLEOTIDE SEQUENCE [LARGE SCALE GENOMIC DNA]</scope>
    <source>
        <strain evidence="7">DM9</strain>
    </source>
</reference>
<evidence type="ECO:0000256" key="1">
    <source>
        <dbReference type="ARBA" id="ARBA00010062"/>
    </source>
</evidence>